<keyword evidence="1" id="KW-0547">Nucleotide-binding</keyword>
<dbReference type="GO" id="GO:0000166">
    <property type="term" value="F:nucleotide binding"/>
    <property type="evidence" value="ECO:0007669"/>
    <property type="project" value="UniProtKB-KW"/>
</dbReference>
<evidence type="ECO:0000256" key="4">
    <source>
        <dbReference type="PROSITE-ProRule" id="PRU00464"/>
    </source>
</evidence>
<evidence type="ECO:0000259" key="6">
    <source>
        <dbReference type="PROSITE" id="PS51084"/>
    </source>
</evidence>
<feature type="short sequence motif" description="Histidine triad motif" evidence="4">
    <location>
        <begin position="161"/>
        <end position="165"/>
    </location>
</feature>
<evidence type="ECO:0000256" key="3">
    <source>
        <dbReference type="PIRSR" id="PIRSR639383-2"/>
    </source>
</evidence>
<feature type="region of interest" description="Disordered" evidence="5">
    <location>
        <begin position="1"/>
        <end position="32"/>
    </location>
</feature>
<evidence type="ECO:0000256" key="5">
    <source>
        <dbReference type="SAM" id="MobiDB-lite"/>
    </source>
</evidence>
<feature type="binding site" evidence="3">
    <location>
        <position position="165"/>
    </location>
    <ligand>
        <name>substrate</name>
    </ligand>
</feature>
<dbReference type="Proteomes" id="UP000560081">
    <property type="component" value="Unassembled WGS sequence"/>
</dbReference>
<organism evidence="7 8">
    <name type="scientific">Micrococcus flavus</name>
    <dbReference type="NCBI Taxonomy" id="384602"/>
    <lineage>
        <taxon>Bacteria</taxon>
        <taxon>Bacillati</taxon>
        <taxon>Actinomycetota</taxon>
        <taxon>Actinomycetes</taxon>
        <taxon>Micrococcales</taxon>
        <taxon>Micrococcaceae</taxon>
        <taxon>Micrococcus</taxon>
    </lineage>
</organism>
<dbReference type="PANTHER" id="PTHR42997:SF1">
    <property type="entry name" value="AP-4-A PHOSPHORYLASE"/>
    <property type="match status" value="1"/>
</dbReference>
<reference evidence="7 8" key="1">
    <citation type="submission" date="2020-08" db="EMBL/GenBank/DDBJ databases">
        <title>Sequencing the genomes of 1000 actinobacteria strains.</title>
        <authorList>
            <person name="Klenk H.-P."/>
        </authorList>
    </citation>
    <scope>NUCLEOTIDE SEQUENCE [LARGE SCALE GENOMIC DNA]</scope>
    <source>
        <strain evidence="7 8">DSM 19079</strain>
    </source>
</reference>
<dbReference type="InterPro" id="IPR011146">
    <property type="entry name" value="HIT-like"/>
</dbReference>
<evidence type="ECO:0000313" key="8">
    <source>
        <dbReference type="Proteomes" id="UP000560081"/>
    </source>
</evidence>
<dbReference type="CDD" id="cd01275">
    <property type="entry name" value="FHIT"/>
    <property type="match status" value="1"/>
</dbReference>
<feature type="region of interest" description="Disordered" evidence="5">
    <location>
        <begin position="207"/>
        <end position="236"/>
    </location>
</feature>
<feature type="binding site" evidence="3">
    <location>
        <position position="93"/>
    </location>
    <ligand>
        <name>substrate</name>
    </ligand>
</feature>
<dbReference type="PROSITE" id="PS51084">
    <property type="entry name" value="HIT_2"/>
    <property type="match status" value="1"/>
</dbReference>
<dbReference type="GO" id="GO:0003877">
    <property type="term" value="F:ATP:ADP adenylyltransferase activity"/>
    <property type="evidence" value="ECO:0007669"/>
    <property type="project" value="UniProtKB-EC"/>
</dbReference>
<comment type="caution">
    <text evidence="7">The sequence shown here is derived from an EMBL/GenBank/DDBJ whole genome shotgun (WGS) entry which is preliminary data.</text>
</comment>
<name>A0A7W7L376_9MICC</name>
<evidence type="ECO:0000256" key="1">
    <source>
        <dbReference type="ARBA" id="ARBA00022741"/>
    </source>
</evidence>
<dbReference type="EC" id="2.7.7.53" evidence="7"/>
<dbReference type="InterPro" id="IPR039383">
    <property type="entry name" value="FHIT"/>
</dbReference>
<dbReference type="PANTHER" id="PTHR42997">
    <property type="entry name" value="HIT FAMILY HYDROLASE"/>
    <property type="match status" value="1"/>
</dbReference>
<accession>A0A7W7L376</accession>
<dbReference type="Pfam" id="PF01230">
    <property type="entry name" value="HIT"/>
    <property type="match status" value="1"/>
</dbReference>
<feature type="compositionally biased region" description="Low complexity" evidence="5">
    <location>
        <begin position="16"/>
        <end position="32"/>
    </location>
</feature>
<keyword evidence="7" id="KW-0548">Nucleotidyltransferase</keyword>
<dbReference type="RefSeq" id="WP_376698711.1">
    <property type="nucleotide sequence ID" value="NZ_BMLA01000001.1"/>
</dbReference>
<dbReference type="AlphaFoldDB" id="A0A7W7L376"/>
<sequence length="236" mass="25044">MTGPDDDGAHAGGPAGSPYGDPAGDAATTDAFALPGVPDPFERLWNPHRMAYIQAGPDQVTDEHTCPFCAAPARDDESSLIVHRGATCFVILNLYPYNPGHLLVCPYRHIPMYTDATAEETREMADLAQTAMLAFEAATRPKGYNLGMNQGVAGGAGIAAHLHQHVVPRWTGDGNFLPIIAHTKNMSQTLGQTREILARVWPQAAAEHAARRERNTQAASSAPTGTDAPRTPGASA</sequence>
<keyword evidence="8" id="KW-1185">Reference proteome</keyword>
<dbReference type="InterPro" id="IPR052908">
    <property type="entry name" value="AP-4-A_phosphorylase"/>
</dbReference>
<proteinExistence type="predicted"/>
<protein>
    <submittedName>
        <fullName evidence="7">ATP adenylyltransferase</fullName>
        <ecNumber evidence="7">2.7.7.53</ecNumber>
    </submittedName>
</protein>
<keyword evidence="7" id="KW-0808">Transferase</keyword>
<evidence type="ECO:0000256" key="2">
    <source>
        <dbReference type="PIRSR" id="PIRSR639383-1"/>
    </source>
</evidence>
<dbReference type="Gene3D" id="3.30.428.10">
    <property type="entry name" value="HIT-like"/>
    <property type="match status" value="1"/>
</dbReference>
<gene>
    <name evidence="7" type="ORF">BJ976_001139</name>
</gene>
<dbReference type="EMBL" id="JACHMC010000001">
    <property type="protein sequence ID" value="MBB4882788.1"/>
    <property type="molecule type" value="Genomic_DNA"/>
</dbReference>
<dbReference type="SUPFAM" id="SSF54197">
    <property type="entry name" value="HIT-like"/>
    <property type="match status" value="1"/>
</dbReference>
<feature type="domain" description="HIT" evidence="6">
    <location>
        <begin position="67"/>
        <end position="176"/>
    </location>
</feature>
<dbReference type="InterPro" id="IPR036265">
    <property type="entry name" value="HIT-like_sf"/>
</dbReference>
<evidence type="ECO:0000313" key="7">
    <source>
        <dbReference type="EMBL" id="MBB4882788.1"/>
    </source>
</evidence>
<feature type="active site" description="Tele-AMP-histidine intermediate" evidence="2">
    <location>
        <position position="163"/>
    </location>
</feature>